<dbReference type="SFLD" id="SFLDG01094">
    <property type="entry name" value="Uncharacterised_Radical_SAM_Su"/>
    <property type="match status" value="1"/>
</dbReference>
<organism evidence="8 9">
    <name type="scientific">Microbacterium fluvii</name>
    <dbReference type="NCBI Taxonomy" id="415215"/>
    <lineage>
        <taxon>Bacteria</taxon>
        <taxon>Bacillati</taxon>
        <taxon>Actinomycetota</taxon>
        <taxon>Actinomycetes</taxon>
        <taxon>Micrococcales</taxon>
        <taxon>Microbacteriaceae</taxon>
        <taxon>Microbacterium</taxon>
    </lineage>
</organism>
<sequence length="251" mass="26884">MAAANLGPARAAPAAESLRIAGLSRLSSVDWPGRLAATIFLQGCPWDCFYCHNPSLIDPRTDGAIAWEQVEQFARSRVGLLDAVVFSGGEPTMQPGLGDAVSRVRDLGFAVGLHTGGAYPAALGRLLPQLDWVGLDIKTTDAAYDRVTGRPGGAANAWRSLELVLGNQALREHTDRPLAFEVRTTVHPAAIDDHGLGELGCRLADAGVRSWAVQRFRATGARSPLPRVGQTAAEPQLDRIPRTRFASFTIR</sequence>
<feature type="domain" description="Radical SAM core" evidence="7">
    <location>
        <begin position="31"/>
        <end position="251"/>
    </location>
</feature>
<keyword evidence="3" id="KW-0949">S-adenosyl-L-methionine</keyword>
<keyword evidence="9" id="KW-1185">Reference proteome</keyword>
<proteinExistence type="predicted"/>
<evidence type="ECO:0000256" key="5">
    <source>
        <dbReference type="ARBA" id="ARBA00023004"/>
    </source>
</evidence>
<dbReference type="InterPro" id="IPR058240">
    <property type="entry name" value="rSAM_sf"/>
</dbReference>
<keyword evidence="6" id="KW-0411">Iron-sulfur</keyword>
<evidence type="ECO:0000256" key="1">
    <source>
        <dbReference type="ARBA" id="ARBA00001966"/>
    </source>
</evidence>
<dbReference type="InterPro" id="IPR013785">
    <property type="entry name" value="Aldolase_TIM"/>
</dbReference>
<dbReference type="Gene3D" id="3.20.20.70">
    <property type="entry name" value="Aldolase class I"/>
    <property type="match status" value="1"/>
</dbReference>
<dbReference type="PANTHER" id="PTHR30352">
    <property type="entry name" value="PYRUVATE FORMATE-LYASE-ACTIVATING ENZYME"/>
    <property type="match status" value="1"/>
</dbReference>
<protein>
    <submittedName>
        <fullName evidence="8">Anaerobic ribonucleoside-triphosphate reductase activating protein</fullName>
    </submittedName>
</protein>
<keyword evidence="4" id="KW-0479">Metal-binding</keyword>
<evidence type="ECO:0000256" key="2">
    <source>
        <dbReference type="ARBA" id="ARBA00022485"/>
    </source>
</evidence>
<dbReference type="InterPro" id="IPR012840">
    <property type="entry name" value="NrdG2"/>
</dbReference>
<accession>A0ABW2HFM1</accession>
<dbReference type="PROSITE" id="PS51918">
    <property type="entry name" value="RADICAL_SAM"/>
    <property type="match status" value="1"/>
</dbReference>
<evidence type="ECO:0000313" key="8">
    <source>
        <dbReference type="EMBL" id="MFC7269933.1"/>
    </source>
</evidence>
<dbReference type="RefSeq" id="WP_262874843.1">
    <property type="nucleotide sequence ID" value="NZ_BAABKW010000013.1"/>
</dbReference>
<name>A0ABW2HFM1_9MICO</name>
<evidence type="ECO:0000313" key="9">
    <source>
        <dbReference type="Proteomes" id="UP001596507"/>
    </source>
</evidence>
<dbReference type="PANTHER" id="PTHR30352:SF13">
    <property type="entry name" value="GLYCYL-RADICAL ENZYME ACTIVATING ENZYME YJJW-RELATED"/>
    <property type="match status" value="1"/>
</dbReference>
<evidence type="ECO:0000256" key="4">
    <source>
        <dbReference type="ARBA" id="ARBA00022723"/>
    </source>
</evidence>
<dbReference type="SUPFAM" id="SSF102114">
    <property type="entry name" value="Radical SAM enzymes"/>
    <property type="match status" value="1"/>
</dbReference>
<keyword evidence="5" id="KW-0408">Iron</keyword>
<dbReference type="NCBIfam" id="TIGR02495">
    <property type="entry name" value="NrdG2"/>
    <property type="match status" value="1"/>
</dbReference>
<comment type="cofactor">
    <cofactor evidence="1">
        <name>[4Fe-4S] cluster</name>
        <dbReference type="ChEBI" id="CHEBI:49883"/>
    </cofactor>
</comment>
<keyword evidence="2" id="KW-0004">4Fe-4S</keyword>
<dbReference type="EMBL" id="JBHTBE010000003">
    <property type="protein sequence ID" value="MFC7269933.1"/>
    <property type="molecule type" value="Genomic_DNA"/>
</dbReference>
<gene>
    <name evidence="8" type="ORF">ACFQRL_13285</name>
</gene>
<dbReference type="CDD" id="cd01335">
    <property type="entry name" value="Radical_SAM"/>
    <property type="match status" value="1"/>
</dbReference>
<evidence type="ECO:0000256" key="3">
    <source>
        <dbReference type="ARBA" id="ARBA00022691"/>
    </source>
</evidence>
<comment type="caution">
    <text evidence="8">The sequence shown here is derived from an EMBL/GenBank/DDBJ whole genome shotgun (WGS) entry which is preliminary data.</text>
</comment>
<dbReference type="InterPro" id="IPR034457">
    <property type="entry name" value="Organic_radical-activating"/>
</dbReference>
<dbReference type="SFLD" id="SFLDS00029">
    <property type="entry name" value="Radical_SAM"/>
    <property type="match status" value="1"/>
</dbReference>
<dbReference type="InterPro" id="IPR007197">
    <property type="entry name" value="rSAM"/>
</dbReference>
<dbReference type="Pfam" id="PF04055">
    <property type="entry name" value="Radical_SAM"/>
    <property type="match status" value="1"/>
</dbReference>
<dbReference type="Proteomes" id="UP001596507">
    <property type="component" value="Unassembled WGS sequence"/>
</dbReference>
<evidence type="ECO:0000259" key="7">
    <source>
        <dbReference type="PROSITE" id="PS51918"/>
    </source>
</evidence>
<reference evidence="9" key="1">
    <citation type="journal article" date="2019" name="Int. J. Syst. Evol. Microbiol.">
        <title>The Global Catalogue of Microorganisms (GCM) 10K type strain sequencing project: providing services to taxonomists for standard genome sequencing and annotation.</title>
        <authorList>
            <consortium name="The Broad Institute Genomics Platform"/>
            <consortium name="The Broad Institute Genome Sequencing Center for Infectious Disease"/>
            <person name="Wu L."/>
            <person name="Ma J."/>
        </authorList>
    </citation>
    <scope>NUCLEOTIDE SEQUENCE [LARGE SCALE GENOMIC DNA]</scope>
    <source>
        <strain evidence="9">CGMCC 1.15772</strain>
    </source>
</reference>
<evidence type="ECO:0000256" key="6">
    <source>
        <dbReference type="ARBA" id="ARBA00023014"/>
    </source>
</evidence>